<name>A0A3N2QB38_SODAK</name>
<keyword evidence="2" id="KW-1185">Reference proteome</keyword>
<evidence type="ECO:0000313" key="1">
    <source>
        <dbReference type="EMBL" id="ROT43828.1"/>
    </source>
</evidence>
<dbReference type="Pfam" id="PF15891">
    <property type="entry name" value="Nuc_deoxyri_tr2"/>
    <property type="match status" value="1"/>
</dbReference>
<proteinExistence type="predicted"/>
<dbReference type="Proteomes" id="UP000272025">
    <property type="component" value="Unassembled WGS sequence"/>
</dbReference>
<dbReference type="EMBL" id="ML119051">
    <property type="protein sequence ID" value="ROT43828.1"/>
    <property type="molecule type" value="Genomic_DNA"/>
</dbReference>
<dbReference type="RefSeq" id="XP_028471634.1">
    <property type="nucleotide sequence ID" value="XM_028610585.1"/>
</dbReference>
<protein>
    <recommendedName>
        <fullName evidence="3">Nucleoside 2-deoxyribosyltransferase</fullName>
    </recommendedName>
</protein>
<evidence type="ECO:0000313" key="2">
    <source>
        <dbReference type="Proteomes" id="UP000272025"/>
    </source>
</evidence>
<dbReference type="GeneID" id="39579063"/>
<gene>
    <name evidence="1" type="ORF">SODALDRAFT_328034</name>
</gene>
<reference evidence="1 2" key="1">
    <citation type="journal article" date="2018" name="Mol. Ecol.">
        <title>The obligate alkalophilic soda-lake fungus Sodiomyces alkalinus has shifted to a protein diet.</title>
        <authorList>
            <person name="Grum-Grzhimaylo A.A."/>
            <person name="Falkoski D.L."/>
            <person name="van den Heuvel J."/>
            <person name="Valero-Jimenez C.A."/>
            <person name="Min B."/>
            <person name="Choi I.G."/>
            <person name="Lipzen A."/>
            <person name="Daum C.G."/>
            <person name="Aanen D.K."/>
            <person name="Tsang A."/>
            <person name="Henrissat B."/>
            <person name="Bilanenko E.N."/>
            <person name="de Vries R.P."/>
            <person name="van Kan J.A.L."/>
            <person name="Grigoriev I.V."/>
            <person name="Debets A.J.M."/>
        </authorList>
    </citation>
    <scope>NUCLEOTIDE SEQUENCE [LARGE SCALE GENOMIC DNA]</scope>
    <source>
        <strain evidence="1 2">F11</strain>
    </source>
</reference>
<sequence>MSLVVLAPARPPLPPDHKTIFLAGTTSTTDPDQQDWRSTLSDALASLSLPIVILNPFRPDWDDTWREDVSDQRFVEQTTWELDMQHHAGLVVFYFHPDTKAPVSLLELGLAAHSGKLVVVCCPAAFWKRGNVEIVCARYGLTLVDSLDDLRDVVVKQLETQHGRISL</sequence>
<accession>A0A3N2QB38</accession>
<dbReference type="Gene3D" id="3.40.50.450">
    <property type="match status" value="1"/>
</dbReference>
<dbReference type="InterPro" id="IPR039470">
    <property type="entry name" value="Nuc_deoxyri_tr2"/>
</dbReference>
<evidence type="ECO:0008006" key="3">
    <source>
        <dbReference type="Google" id="ProtNLM"/>
    </source>
</evidence>
<dbReference type="OrthoDB" id="2893324at2759"/>
<organism evidence="1 2">
    <name type="scientific">Sodiomyces alkalinus (strain CBS 110278 / VKM F-3762 / F11)</name>
    <name type="common">Alkaliphilic filamentous fungus</name>
    <dbReference type="NCBI Taxonomy" id="1314773"/>
    <lineage>
        <taxon>Eukaryota</taxon>
        <taxon>Fungi</taxon>
        <taxon>Dikarya</taxon>
        <taxon>Ascomycota</taxon>
        <taxon>Pezizomycotina</taxon>
        <taxon>Sordariomycetes</taxon>
        <taxon>Hypocreomycetidae</taxon>
        <taxon>Glomerellales</taxon>
        <taxon>Plectosphaerellaceae</taxon>
        <taxon>Sodiomyces</taxon>
    </lineage>
</organism>
<dbReference type="AlphaFoldDB" id="A0A3N2QB38"/>